<evidence type="ECO:0000313" key="4">
    <source>
        <dbReference type="Proteomes" id="UP000315289"/>
    </source>
</evidence>
<organism evidence="3 4">
    <name type="scientific">Candidatus Nitrosocosmicus arcticus</name>
    <dbReference type="NCBI Taxonomy" id="2035267"/>
    <lineage>
        <taxon>Archaea</taxon>
        <taxon>Nitrososphaerota</taxon>
        <taxon>Nitrososphaeria</taxon>
        <taxon>Nitrososphaerales</taxon>
        <taxon>Nitrososphaeraceae</taxon>
        <taxon>Candidatus Nitrosocosmicus</taxon>
    </lineage>
</organism>
<proteinExistence type="predicted"/>
<name>A0A557SR90_9ARCH</name>
<dbReference type="RefSeq" id="WP_144734478.1">
    <property type="nucleotide sequence ID" value="NZ_ML675593.1"/>
</dbReference>
<sequence>MVNELTCPNCSTMMRTNQRYGVDIDFCPSCKGIWLDRGEIEKIANASKKYDEDPTYSNERPTYSNERPTYSNERPGNYDDHPREIRQYRNDDYDHDHDDDHRYESGQHGYKKKRRGFFNDFFDFD</sequence>
<feature type="compositionally biased region" description="Basic and acidic residues" evidence="1">
    <location>
        <begin position="76"/>
        <end position="105"/>
    </location>
</feature>
<accession>A0A557SR90</accession>
<evidence type="ECO:0000259" key="2">
    <source>
        <dbReference type="Pfam" id="PF13453"/>
    </source>
</evidence>
<dbReference type="Pfam" id="PF13453">
    <property type="entry name" value="Zn_ribbon_TFIIB"/>
    <property type="match status" value="1"/>
</dbReference>
<comment type="caution">
    <text evidence="3">The sequence shown here is derived from an EMBL/GenBank/DDBJ whole genome shotgun (WGS) entry which is preliminary data.</text>
</comment>
<feature type="domain" description="Transcription factor zinc-finger" evidence="2">
    <location>
        <begin position="6"/>
        <end position="45"/>
    </location>
</feature>
<keyword evidence="4" id="KW-1185">Reference proteome</keyword>
<dbReference type="AlphaFoldDB" id="A0A557SR90"/>
<evidence type="ECO:0000256" key="1">
    <source>
        <dbReference type="SAM" id="MobiDB-lite"/>
    </source>
</evidence>
<evidence type="ECO:0000313" key="3">
    <source>
        <dbReference type="EMBL" id="TVP39117.1"/>
    </source>
</evidence>
<feature type="compositionally biased region" description="Polar residues" evidence="1">
    <location>
        <begin position="55"/>
        <end position="74"/>
    </location>
</feature>
<feature type="region of interest" description="Disordered" evidence="1">
    <location>
        <begin position="46"/>
        <end position="109"/>
    </location>
</feature>
<reference evidence="3 4" key="1">
    <citation type="journal article" date="2019" name="Front. Microbiol.">
        <title>Ammonia Oxidation by the Arctic Terrestrial Thaumarchaeote Candidatus Nitrosocosmicus arcticus Is Stimulated by Increasing Temperatures.</title>
        <authorList>
            <person name="Alves R.J.E."/>
            <person name="Kerou M."/>
            <person name="Zappe A."/>
            <person name="Bittner R."/>
            <person name="Abby S.S."/>
            <person name="Schmidt H.A."/>
            <person name="Pfeifer K."/>
            <person name="Schleper C."/>
        </authorList>
    </citation>
    <scope>NUCLEOTIDE SEQUENCE [LARGE SCALE GENOMIC DNA]</scope>
    <source>
        <strain evidence="3 4">Kfb</strain>
    </source>
</reference>
<gene>
    <name evidence="3" type="ORF">NARC_200006</name>
</gene>
<dbReference type="Proteomes" id="UP000315289">
    <property type="component" value="Unassembled WGS sequence"/>
</dbReference>
<dbReference type="OrthoDB" id="11143at2157"/>
<protein>
    <recommendedName>
        <fullName evidence="2">Transcription factor zinc-finger domain-containing protein</fullName>
    </recommendedName>
</protein>
<dbReference type="EMBL" id="VOAH01000020">
    <property type="protein sequence ID" value="TVP39117.1"/>
    <property type="molecule type" value="Genomic_DNA"/>
</dbReference>
<dbReference type="InterPro" id="IPR027392">
    <property type="entry name" value="TF_Znf"/>
</dbReference>